<reference evidence="3 4" key="1">
    <citation type="submission" date="2013-11" db="EMBL/GenBank/DDBJ databases">
        <title>The Genome Sequence of Plasmodium yoelii 17X.</title>
        <authorList>
            <consortium name="The Broad Institute Genomics Platform"/>
            <consortium name="The Broad Institute Genome Sequencing Center for Infectious Disease"/>
            <person name="Neafsey D."/>
            <person name="Adams J."/>
            <person name="Walker B."/>
            <person name="Young S.K."/>
            <person name="Zeng Q."/>
            <person name="Gargeya S."/>
            <person name="Fitzgerald M."/>
            <person name="Haas B."/>
            <person name="Abouelleil A."/>
            <person name="Alvarado L."/>
            <person name="Chapman S.B."/>
            <person name="Gainer-Dewar J."/>
            <person name="Goldberg J."/>
            <person name="Griggs A."/>
            <person name="Gujja S."/>
            <person name="Hansen M."/>
            <person name="Howarth C."/>
            <person name="Imamovic A."/>
            <person name="Ireland A."/>
            <person name="Larimer J."/>
            <person name="McCowan C."/>
            <person name="Murphy C."/>
            <person name="Pearson M."/>
            <person name="Poon T.W."/>
            <person name="Priest M."/>
            <person name="Roberts A."/>
            <person name="Saif S."/>
            <person name="Shea T."/>
            <person name="Sykes S."/>
            <person name="Wortman J."/>
            <person name="Nusbaum C."/>
            <person name="Birren B."/>
        </authorList>
    </citation>
    <scope>NUCLEOTIDE SEQUENCE [LARGE SCALE GENOMIC DNA]</scope>
    <source>
        <strain evidence="3 4">17X</strain>
    </source>
</reference>
<keyword evidence="4" id="KW-1185">Reference proteome</keyword>
<protein>
    <submittedName>
        <fullName evidence="3">Uncharacterized protein</fullName>
    </submittedName>
</protein>
<dbReference type="OrthoDB" id="392179at2759"/>
<gene>
    <name evidence="3" type="ORF">YYC_03980</name>
</gene>
<feature type="region of interest" description="Disordered" evidence="2">
    <location>
        <begin position="679"/>
        <end position="769"/>
    </location>
</feature>
<feature type="compositionally biased region" description="Basic and acidic residues" evidence="2">
    <location>
        <begin position="748"/>
        <end position="763"/>
    </location>
</feature>
<keyword evidence="1" id="KW-0175">Coiled coil</keyword>
<feature type="coiled-coil region" evidence="1">
    <location>
        <begin position="91"/>
        <end position="146"/>
    </location>
</feature>
<evidence type="ECO:0000313" key="4">
    <source>
        <dbReference type="Proteomes" id="UP000018538"/>
    </source>
</evidence>
<dbReference type="EMBL" id="KI635789">
    <property type="protein sequence ID" value="ETB58367.1"/>
    <property type="molecule type" value="Genomic_DNA"/>
</dbReference>
<sequence>MENKDETASIGNKNKDEEIFKLRKLVSIFKNECKKLKEENDNLKKKENKIENSDGNVNEYGTNIQEKNETIKRSIIEKSYKKLKDFTMLLEDKLKNVKLESEKKCVELENKIEECNKNKNIYITEIVNLKEKLREQNSIIDVLNKKIEEYKIYLRSEKNVQACYENSIDQTIEYKIEIRKLKENIEILKKNNEITSKERQQYRSMIILCSQYKEKCKQIPNFQNKIDLLENKIKEMEVYKDKDNENIKKLTELKNTIINNQIENNNLKTQLNDWTNFAKIYINSKSINIDTLKKTMNELNNKYNEANSTKTDLEVKYRKIVIDIEVQKQLLEDKEFELKILKNKNMRLEKKYEFLKKDYLLDFTKNNTNISTNPISESKNDENENNCKMENIESILSTNISNLLNETYNENDSEEIKKNKIENLLKLAKNYKYKIDFFENDNLEKEKLIEKLNNKINKYKTDFENTQLKEKNIQVFTQDLLLYEKEINFLKEHVEIYKKQILNLENELANINNLWKEDNEKNELSIKNLKEALKKAQFEAKIIANSSSSNTGKNIIETKDTKNDSTFLYKDIDNMNSIDEIQIKNLKNENLYLKAKIEVIKIYYTNQIKSFREAFLYILGWDIQIEQNDEEIFFIFTSMFSTHDGKFIFIKDKMQNDKRSYNKEKDEYENFKRIKLDHDPTFDTSKNDPTFDTSKNDSTFDTSKNDSTFDTSKNDSTFDTSKNDPTFDTSKNDSTFGTSKNDSTFDTSKNDPISEKTKDEISHSTEQTSQCAVEKDLDTDEQYFAGLFGNKNQINAEKIIDKINLKNTNINMSTIMKGCKYNLLLQGYYSIKWNENSDWKKYINKITTYPILLSLLCIDEYNNIKSQYQNSLCKNSRSMLFKI</sequence>
<organism evidence="3 4">
    <name type="scientific">Plasmodium yoelii 17X</name>
    <dbReference type="NCBI Taxonomy" id="1323249"/>
    <lineage>
        <taxon>Eukaryota</taxon>
        <taxon>Sar</taxon>
        <taxon>Alveolata</taxon>
        <taxon>Apicomplexa</taxon>
        <taxon>Aconoidasida</taxon>
        <taxon>Haemosporida</taxon>
        <taxon>Plasmodiidae</taxon>
        <taxon>Plasmodium</taxon>
        <taxon>Plasmodium (Vinckeia)</taxon>
    </lineage>
</organism>
<proteinExistence type="predicted"/>
<feature type="compositionally biased region" description="Polar residues" evidence="2">
    <location>
        <begin position="682"/>
        <end position="747"/>
    </location>
</feature>
<evidence type="ECO:0000256" key="2">
    <source>
        <dbReference type="SAM" id="MobiDB-lite"/>
    </source>
</evidence>
<feature type="coiled-coil region" evidence="1">
    <location>
        <begin position="19"/>
        <end position="56"/>
    </location>
</feature>
<dbReference type="AlphaFoldDB" id="V7PHV0"/>
<evidence type="ECO:0000256" key="1">
    <source>
        <dbReference type="SAM" id="Coils"/>
    </source>
</evidence>
<accession>V7PHV0</accession>
<name>V7PHV0_PLAYE</name>
<dbReference type="Proteomes" id="UP000018538">
    <property type="component" value="Unassembled WGS sequence"/>
</dbReference>
<feature type="coiled-coil region" evidence="1">
    <location>
        <begin position="404"/>
        <end position="539"/>
    </location>
</feature>
<feature type="coiled-coil region" evidence="1">
    <location>
        <begin position="171"/>
        <end position="358"/>
    </location>
</feature>
<evidence type="ECO:0000313" key="3">
    <source>
        <dbReference type="EMBL" id="ETB58367.1"/>
    </source>
</evidence>